<keyword evidence="7" id="KW-1185">Reference proteome</keyword>
<dbReference type="CDD" id="cd01282">
    <property type="entry name" value="HTH_MerR-like_sg3"/>
    <property type="match status" value="1"/>
</dbReference>
<evidence type="ECO:0000313" key="6">
    <source>
        <dbReference type="EMBL" id="MCP2260642.1"/>
    </source>
</evidence>
<sequence>MRIGELARRTGVSERLLRYYEEQGLLRPERTPSGYRRYSDADVAAVRRIRTLLAAGLSTSTIARVLPCVCDVGERLVPCGGLVAELRAERERMDRQIEELVRSRRLLDEVIDAAPPEARPRGADWPAAS</sequence>
<dbReference type="Proteomes" id="UP001205311">
    <property type="component" value="Unassembled WGS sequence"/>
</dbReference>
<accession>A0ABT1HYN9</accession>
<dbReference type="Gene3D" id="1.10.1660.10">
    <property type="match status" value="1"/>
</dbReference>
<organism evidence="6 7">
    <name type="scientific">Streptoalloteichus tenebrarius (strain ATCC 17920 / DSM 40477 / JCM 4838 / CBS 697.72 / NBRC 16177 / NCIMB 11028 / NRRL B-12390 / A12253. 1 / ISP 5477)</name>
    <name type="common">Streptomyces tenebrarius</name>
    <dbReference type="NCBI Taxonomy" id="1933"/>
    <lineage>
        <taxon>Bacteria</taxon>
        <taxon>Bacillati</taxon>
        <taxon>Actinomycetota</taxon>
        <taxon>Actinomycetes</taxon>
        <taxon>Pseudonocardiales</taxon>
        <taxon>Pseudonocardiaceae</taxon>
        <taxon>Streptoalloteichus</taxon>
    </lineage>
</organism>
<comment type="caution">
    <text evidence="6">The sequence shown here is derived from an EMBL/GenBank/DDBJ whole genome shotgun (WGS) entry which is preliminary data.</text>
</comment>
<dbReference type="PANTHER" id="PTHR30204">
    <property type="entry name" value="REDOX-CYCLING DRUG-SENSING TRANSCRIPTIONAL ACTIVATOR SOXR"/>
    <property type="match status" value="1"/>
</dbReference>
<name>A0ABT1HYN9_STRSD</name>
<dbReference type="Pfam" id="PF13411">
    <property type="entry name" value="MerR_1"/>
    <property type="match status" value="1"/>
</dbReference>
<gene>
    <name evidence="6" type="ORF">LX15_004361</name>
</gene>
<dbReference type="PROSITE" id="PS00552">
    <property type="entry name" value="HTH_MERR_1"/>
    <property type="match status" value="1"/>
</dbReference>
<dbReference type="GO" id="GO:0003677">
    <property type="term" value="F:DNA binding"/>
    <property type="evidence" value="ECO:0007669"/>
    <property type="project" value="UniProtKB-KW"/>
</dbReference>
<keyword evidence="4" id="KW-0804">Transcription</keyword>
<keyword evidence="3 6" id="KW-0238">DNA-binding</keyword>
<dbReference type="PROSITE" id="PS50937">
    <property type="entry name" value="HTH_MERR_2"/>
    <property type="match status" value="1"/>
</dbReference>
<feature type="domain" description="HTH merR-type" evidence="5">
    <location>
        <begin position="1"/>
        <end position="68"/>
    </location>
</feature>
<protein>
    <submittedName>
        <fullName evidence="6">DNA-binding transcriptional regulator, MerR family</fullName>
    </submittedName>
</protein>
<evidence type="ECO:0000313" key="7">
    <source>
        <dbReference type="Proteomes" id="UP001205311"/>
    </source>
</evidence>
<dbReference type="SMART" id="SM00422">
    <property type="entry name" value="HTH_MERR"/>
    <property type="match status" value="1"/>
</dbReference>
<dbReference type="InterPro" id="IPR000551">
    <property type="entry name" value="MerR-type_HTH_dom"/>
</dbReference>
<keyword evidence="2" id="KW-0805">Transcription regulation</keyword>
<proteinExistence type="predicted"/>
<dbReference type="InterPro" id="IPR047057">
    <property type="entry name" value="MerR_fam"/>
</dbReference>
<dbReference type="SUPFAM" id="SSF46955">
    <property type="entry name" value="Putative DNA-binding domain"/>
    <property type="match status" value="1"/>
</dbReference>
<dbReference type="InterPro" id="IPR009061">
    <property type="entry name" value="DNA-bd_dom_put_sf"/>
</dbReference>
<dbReference type="PRINTS" id="PR00040">
    <property type="entry name" value="HTHMERR"/>
</dbReference>
<evidence type="ECO:0000256" key="1">
    <source>
        <dbReference type="ARBA" id="ARBA00022491"/>
    </source>
</evidence>
<evidence type="ECO:0000256" key="3">
    <source>
        <dbReference type="ARBA" id="ARBA00023125"/>
    </source>
</evidence>
<evidence type="ECO:0000259" key="5">
    <source>
        <dbReference type="PROSITE" id="PS50937"/>
    </source>
</evidence>
<reference evidence="6 7" key="1">
    <citation type="submission" date="2022-06" db="EMBL/GenBank/DDBJ databases">
        <title>Genomic Encyclopedia of Archaeal and Bacterial Type Strains, Phase II (KMG-II): from individual species to whole genera.</title>
        <authorList>
            <person name="Goeker M."/>
        </authorList>
    </citation>
    <scope>NUCLEOTIDE SEQUENCE [LARGE SCALE GENOMIC DNA]</scope>
    <source>
        <strain evidence="6 7">DSM 40477</strain>
    </source>
</reference>
<dbReference type="EMBL" id="JAMTCP010000029">
    <property type="protein sequence ID" value="MCP2260642.1"/>
    <property type="molecule type" value="Genomic_DNA"/>
</dbReference>
<keyword evidence="1" id="KW-0678">Repressor</keyword>
<dbReference type="RefSeq" id="WP_253671504.1">
    <property type="nucleotide sequence ID" value="NZ_JAMTCP010000029.1"/>
</dbReference>
<evidence type="ECO:0000256" key="2">
    <source>
        <dbReference type="ARBA" id="ARBA00023015"/>
    </source>
</evidence>
<dbReference type="PANTHER" id="PTHR30204:SF69">
    <property type="entry name" value="MERR-FAMILY TRANSCRIPTIONAL REGULATOR"/>
    <property type="match status" value="1"/>
</dbReference>
<evidence type="ECO:0000256" key="4">
    <source>
        <dbReference type="ARBA" id="ARBA00023163"/>
    </source>
</evidence>